<reference evidence="3 4" key="1">
    <citation type="submission" date="2017-05" db="EMBL/GenBank/DDBJ databases">
        <authorList>
            <person name="Song R."/>
            <person name="Chenine A.L."/>
            <person name="Ruprecht R.M."/>
        </authorList>
    </citation>
    <scope>NUCLEOTIDE SEQUENCE [LARGE SCALE GENOMIC DNA]</scope>
    <source>
        <strain evidence="3 4">DSM 26136</strain>
    </source>
</reference>
<proteinExistence type="predicted"/>
<name>A0A1Y0EQ33_9BURK</name>
<organism evidence="3 4">
    <name type="scientific">Comamonas serinivorans</name>
    <dbReference type="NCBI Taxonomy" id="1082851"/>
    <lineage>
        <taxon>Bacteria</taxon>
        <taxon>Pseudomonadati</taxon>
        <taxon>Pseudomonadota</taxon>
        <taxon>Betaproteobacteria</taxon>
        <taxon>Burkholderiales</taxon>
        <taxon>Comamonadaceae</taxon>
        <taxon>Comamonas</taxon>
    </lineage>
</organism>
<keyword evidence="2" id="KW-0732">Signal</keyword>
<dbReference type="EMBL" id="CP021455">
    <property type="protein sequence ID" value="ARU05764.1"/>
    <property type="molecule type" value="Genomic_DNA"/>
</dbReference>
<evidence type="ECO:0008006" key="5">
    <source>
        <dbReference type="Google" id="ProtNLM"/>
    </source>
</evidence>
<feature type="signal peptide" evidence="2">
    <location>
        <begin position="1"/>
        <end position="18"/>
    </location>
</feature>
<dbReference type="OrthoDB" id="5760545at2"/>
<dbReference type="AlphaFoldDB" id="A0A1Y0EQ33"/>
<dbReference type="Proteomes" id="UP000196138">
    <property type="component" value="Chromosome"/>
</dbReference>
<feature type="transmembrane region" description="Helical" evidence="1">
    <location>
        <begin position="239"/>
        <end position="260"/>
    </location>
</feature>
<feature type="chain" id="PRO_5012304784" description="IPTL-CTERM protein sorting domain-containing protein" evidence="2">
    <location>
        <begin position="19"/>
        <end position="267"/>
    </location>
</feature>
<dbReference type="KEGG" id="cser:CCO03_14680"/>
<sequence length="267" mass="27603">MKKHLIWLACVVGFQAHADNVLIVHGLSTTSETGTTQANMDNWPVVCNAQSQHTITYADTPPANLSTYQQIWDIRFDNSSPLTPADMTAYTGALSAGASLFLMGENSSFMTRNDSLFQFVNQLGGGQLTFANGGGYSETVVAPLNANGLITVNFLAAGSATATGLTGVMAAQDDMVAGAGSAFVWPVGSLGGPAAAGKLTMVLDVNFMMAGNAANGNGQLFANLCEFMAEPPVVVAPKAVPALGGWSVAALLGLLGATAVRRRRSRA</sequence>
<accession>A0A1Y0EQ33</accession>
<keyword evidence="1" id="KW-0472">Membrane</keyword>
<keyword evidence="1" id="KW-0812">Transmembrane</keyword>
<keyword evidence="4" id="KW-1185">Reference proteome</keyword>
<gene>
    <name evidence="3" type="ORF">CCO03_14680</name>
</gene>
<evidence type="ECO:0000313" key="3">
    <source>
        <dbReference type="EMBL" id="ARU05764.1"/>
    </source>
</evidence>
<evidence type="ECO:0000256" key="1">
    <source>
        <dbReference type="SAM" id="Phobius"/>
    </source>
</evidence>
<evidence type="ECO:0000313" key="4">
    <source>
        <dbReference type="Proteomes" id="UP000196138"/>
    </source>
</evidence>
<evidence type="ECO:0000256" key="2">
    <source>
        <dbReference type="SAM" id="SignalP"/>
    </source>
</evidence>
<protein>
    <recommendedName>
        <fullName evidence="5">IPTL-CTERM protein sorting domain-containing protein</fullName>
    </recommendedName>
</protein>
<dbReference type="RefSeq" id="WP_087282248.1">
    <property type="nucleotide sequence ID" value="NZ_CP021455.1"/>
</dbReference>
<keyword evidence="1" id="KW-1133">Transmembrane helix</keyword>